<dbReference type="InterPro" id="IPR005225">
    <property type="entry name" value="Small_GTP-bd"/>
</dbReference>
<dbReference type="PRINTS" id="PR00449">
    <property type="entry name" value="RASTRNSFRMNG"/>
</dbReference>
<dbReference type="Gene3D" id="3.40.50.300">
    <property type="entry name" value="P-loop containing nucleotide triphosphate hydrolases"/>
    <property type="match status" value="1"/>
</dbReference>
<keyword evidence="4" id="KW-1185">Reference proteome</keyword>
<evidence type="ECO:0000256" key="2">
    <source>
        <dbReference type="ARBA" id="ARBA00023134"/>
    </source>
</evidence>
<gene>
    <name evidence="3" type="primary">RAB39B_2</name>
    <name evidence="3" type="ORF">CHARACLAT_024586</name>
</gene>
<dbReference type="Proteomes" id="UP001352852">
    <property type="component" value="Unassembled WGS sequence"/>
</dbReference>
<accession>A0ABU7DBY8</accession>
<dbReference type="PANTHER" id="PTHR47977">
    <property type="entry name" value="RAS-RELATED PROTEIN RAB"/>
    <property type="match status" value="1"/>
</dbReference>
<dbReference type="SUPFAM" id="SSF52540">
    <property type="entry name" value="P-loop containing nucleoside triphosphate hydrolases"/>
    <property type="match status" value="1"/>
</dbReference>
<keyword evidence="1" id="KW-0547">Nucleotide-binding</keyword>
<dbReference type="InterPro" id="IPR027417">
    <property type="entry name" value="P-loop_NTPase"/>
</dbReference>
<sequence length="99" mass="11464">VAVFVVAQHLSVRATMDLTLWQYQFRIIMLGDSTVGKSSLLKRYTEDLFLESINQTVGVDFYVHFLEVEPGVRVKLQFWDTAGQERFSHHQLSVQPVHK</sequence>
<dbReference type="InterPro" id="IPR001806">
    <property type="entry name" value="Small_GTPase"/>
</dbReference>
<protein>
    <submittedName>
        <fullName evidence="3">Ras- protein Rab-39B</fullName>
    </submittedName>
</protein>
<evidence type="ECO:0000313" key="4">
    <source>
        <dbReference type="Proteomes" id="UP001352852"/>
    </source>
</evidence>
<evidence type="ECO:0000313" key="3">
    <source>
        <dbReference type="EMBL" id="MED6271861.1"/>
    </source>
</evidence>
<dbReference type="InterPro" id="IPR050227">
    <property type="entry name" value="Rab"/>
</dbReference>
<organism evidence="3 4">
    <name type="scientific">Characodon lateralis</name>
    <dbReference type="NCBI Taxonomy" id="208331"/>
    <lineage>
        <taxon>Eukaryota</taxon>
        <taxon>Metazoa</taxon>
        <taxon>Chordata</taxon>
        <taxon>Craniata</taxon>
        <taxon>Vertebrata</taxon>
        <taxon>Euteleostomi</taxon>
        <taxon>Actinopterygii</taxon>
        <taxon>Neopterygii</taxon>
        <taxon>Teleostei</taxon>
        <taxon>Neoteleostei</taxon>
        <taxon>Acanthomorphata</taxon>
        <taxon>Ovalentaria</taxon>
        <taxon>Atherinomorphae</taxon>
        <taxon>Cyprinodontiformes</taxon>
        <taxon>Goodeidae</taxon>
        <taxon>Characodon</taxon>
    </lineage>
</organism>
<dbReference type="SMART" id="SM00175">
    <property type="entry name" value="RAB"/>
    <property type="match status" value="1"/>
</dbReference>
<feature type="non-terminal residue" evidence="3">
    <location>
        <position position="1"/>
    </location>
</feature>
<dbReference type="EMBL" id="JAHUTJ010019125">
    <property type="protein sequence ID" value="MED6271861.1"/>
    <property type="molecule type" value="Genomic_DNA"/>
</dbReference>
<dbReference type="PROSITE" id="PS51419">
    <property type="entry name" value="RAB"/>
    <property type="match status" value="1"/>
</dbReference>
<name>A0ABU7DBY8_9TELE</name>
<dbReference type="Pfam" id="PF00071">
    <property type="entry name" value="Ras"/>
    <property type="match status" value="1"/>
</dbReference>
<proteinExistence type="predicted"/>
<dbReference type="NCBIfam" id="TIGR00231">
    <property type="entry name" value="small_GTP"/>
    <property type="match status" value="1"/>
</dbReference>
<comment type="caution">
    <text evidence="3">The sequence shown here is derived from an EMBL/GenBank/DDBJ whole genome shotgun (WGS) entry which is preliminary data.</text>
</comment>
<reference evidence="3 4" key="1">
    <citation type="submission" date="2021-06" db="EMBL/GenBank/DDBJ databases">
        <authorList>
            <person name="Palmer J.M."/>
        </authorList>
    </citation>
    <scope>NUCLEOTIDE SEQUENCE [LARGE SCALE GENOMIC DNA]</scope>
    <source>
        <strain evidence="3 4">CL_MEX2019</strain>
        <tissue evidence="3">Muscle</tissue>
    </source>
</reference>
<evidence type="ECO:0000256" key="1">
    <source>
        <dbReference type="ARBA" id="ARBA00022741"/>
    </source>
</evidence>
<keyword evidence="2" id="KW-0342">GTP-binding</keyword>